<gene>
    <name evidence="2" type="ORF">R1CP_19880</name>
</gene>
<dbReference type="Proteomes" id="UP000186108">
    <property type="component" value="Chromosome"/>
</dbReference>
<sequence>MAVPTSGVLTAMLNTGCLAGLVVVAIGIVLAVCSPAESSAMTDPAVKRRYVTVVILEIVVLAAGAVVLALTGLTEWTPVWVGFGVGIHFFPLASIFGEPTLTALGALLVAVATAGLVLGLSTGAAPSTVVGTGAGLSLLVFSVLALAGKRFVRNDAGRDHPGYPAVRG</sequence>
<evidence type="ECO:0000313" key="2">
    <source>
        <dbReference type="EMBL" id="ANS28658.1"/>
    </source>
</evidence>
<dbReference type="EMBL" id="CP009111">
    <property type="protein sequence ID" value="ANS28658.1"/>
    <property type="molecule type" value="Genomic_DNA"/>
</dbReference>
<feature type="transmembrane region" description="Helical" evidence="1">
    <location>
        <begin position="12"/>
        <end position="33"/>
    </location>
</feature>
<keyword evidence="1" id="KW-0472">Membrane</keyword>
<name>A0A1B1K7X2_RHOOP</name>
<accession>A0A1B1K7X2</accession>
<dbReference type="AlphaFoldDB" id="A0A1B1K7X2"/>
<feature type="transmembrane region" description="Helical" evidence="1">
    <location>
        <begin position="79"/>
        <end position="96"/>
    </location>
</feature>
<keyword evidence="1" id="KW-1133">Transmembrane helix</keyword>
<feature type="transmembrane region" description="Helical" evidence="1">
    <location>
        <begin position="129"/>
        <end position="148"/>
    </location>
</feature>
<feature type="transmembrane region" description="Helical" evidence="1">
    <location>
        <begin position="103"/>
        <end position="123"/>
    </location>
</feature>
<protein>
    <submittedName>
        <fullName evidence="2">Putative membrane protein</fullName>
    </submittedName>
</protein>
<proteinExistence type="predicted"/>
<evidence type="ECO:0000256" key="1">
    <source>
        <dbReference type="SAM" id="Phobius"/>
    </source>
</evidence>
<organism evidence="2 3">
    <name type="scientific">Rhodococcus opacus</name>
    <name type="common">Nocardia opaca</name>
    <dbReference type="NCBI Taxonomy" id="37919"/>
    <lineage>
        <taxon>Bacteria</taxon>
        <taxon>Bacillati</taxon>
        <taxon>Actinomycetota</taxon>
        <taxon>Actinomycetes</taxon>
        <taxon>Mycobacteriales</taxon>
        <taxon>Nocardiaceae</taxon>
        <taxon>Rhodococcus</taxon>
    </lineage>
</organism>
<evidence type="ECO:0000313" key="3">
    <source>
        <dbReference type="Proteomes" id="UP000186108"/>
    </source>
</evidence>
<dbReference type="RefSeq" id="WP_231137620.1">
    <property type="nucleotide sequence ID" value="NZ_CP009111.1"/>
</dbReference>
<feature type="transmembrane region" description="Helical" evidence="1">
    <location>
        <begin position="54"/>
        <end position="73"/>
    </location>
</feature>
<keyword evidence="1" id="KW-0812">Transmembrane</keyword>
<reference evidence="2 3" key="1">
    <citation type="submission" date="2014-07" db="EMBL/GenBank/DDBJ databases">
        <authorList>
            <person name="Zhang J.E."/>
            <person name="Yang H."/>
            <person name="Guo J."/>
            <person name="Deng Z."/>
            <person name="Luo H."/>
            <person name="Luo M."/>
            <person name="Zhao B."/>
        </authorList>
    </citation>
    <scope>NUCLEOTIDE SEQUENCE [LARGE SCALE GENOMIC DNA]</scope>
    <source>
        <strain evidence="2 3">1CP</strain>
    </source>
</reference>